<protein>
    <submittedName>
        <fullName evidence="4">ABC-F type ribosomal protection protein</fullName>
    </submittedName>
</protein>
<evidence type="ECO:0000256" key="2">
    <source>
        <dbReference type="ARBA" id="ARBA00022840"/>
    </source>
</evidence>
<sequence>MLLLKLENVKKYFGDRLLFNIEELKIHEGERVGIVGVNGCGKTTLMNVITGNEDIDEGKVNIYCDYSYIRQFGEEKFKDNEMNRYFKLGGNKEYRDFFSGGEKLRFKISKALSKNKPLLLADEPTTNVDIKGIEILEEEFRKFRGAILLISHDREFLDKVCTRIIEIEDKTINEYEGNFTAYIHQKEESFKRKTFEYEQYVSEKKRLNEIIIDTNEKSKAVRKAPRRFGNSEARLCKMGDQKAKKNLDTKAKAVKSRLNRLEVKEKPKEVKRPIFDVDLRTPIHSKKVIQGKDITIGYDKKNLIKDSSFSIKKNKIIGFIGENGCGKTSLIKAVLDTENGNIKCGEIILSKAIKIGYFAQDLTILNEDRTLIQNIMDTSIYDETLVGISLVRMGFSREDFKKKAAVLSGGEKVKASLCKIFTSDFNVLILDEPTNYLDIYAMEELEDTLKNLQITILIVSHDRRFLSNICDGFLIIENEKLIEFNRTYDEYLQFKDNPKIQEVNIDDRIILENKLSEVISLISIETAKGNLKDIENLDTQYNEIIRKLREIR</sequence>
<accession>A0A316M0C5</accession>
<dbReference type="InterPro" id="IPR017871">
    <property type="entry name" value="ABC_transporter-like_CS"/>
</dbReference>
<reference evidence="4 5" key="1">
    <citation type="submission" date="2018-03" db="EMBL/GenBank/DDBJ databases">
        <title>The uncultured portion of the human microbiome is neutrally assembled.</title>
        <authorList>
            <person name="Jeraldo P."/>
            <person name="Boardman L."/>
            <person name="White B.A."/>
            <person name="Nelson H."/>
            <person name="Goldenfeld N."/>
            <person name="Chia N."/>
        </authorList>
    </citation>
    <scope>NUCLEOTIDE SEQUENCE [LARGE SCALE GENOMIC DNA]</scope>
    <source>
        <strain evidence="4">CIM:MAG 903</strain>
    </source>
</reference>
<dbReference type="PROSITE" id="PS50893">
    <property type="entry name" value="ABC_TRANSPORTER_2"/>
    <property type="match status" value="2"/>
</dbReference>
<keyword evidence="2" id="KW-0067">ATP-binding</keyword>
<keyword evidence="1" id="KW-0547">Nucleotide-binding</keyword>
<dbReference type="PROSITE" id="PS00211">
    <property type="entry name" value="ABC_TRANSPORTER_1"/>
    <property type="match status" value="1"/>
</dbReference>
<dbReference type="CDD" id="cd03221">
    <property type="entry name" value="ABCF_EF-3"/>
    <property type="match status" value="2"/>
</dbReference>
<evidence type="ECO:0000259" key="3">
    <source>
        <dbReference type="PROSITE" id="PS50893"/>
    </source>
</evidence>
<feature type="domain" description="ABC transporter" evidence="3">
    <location>
        <begin position="4"/>
        <end position="194"/>
    </location>
</feature>
<proteinExistence type="predicted"/>
<dbReference type="SMART" id="SM00382">
    <property type="entry name" value="AAA"/>
    <property type="match status" value="2"/>
</dbReference>
<dbReference type="AlphaFoldDB" id="A0A316M0C5"/>
<organism evidence="4 5">
    <name type="scientific">Clostridium cadaveris</name>
    <dbReference type="NCBI Taxonomy" id="1529"/>
    <lineage>
        <taxon>Bacteria</taxon>
        <taxon>Bacillati</taxon>
        <taxon>Bacillota</taxon>
        <taxon>Clostridia</taxon>
        <taxon>Eubacteriales</taxon>
        <taxon>Clostridiaceae</taxon>
        <taxon>Clostridium</taxon>
    </lineage>
</organism>
<gene>
    <name evidence="4" type="primary">abc-f</name>
    <name evidence="4" type="ORF">DBY38_13905</name>
</gene>
<dbReference type="NCBIfam" id="NF000355">
    <property type="entry name" value="ribo_prot_ABC_F"/>
    <property type="match status" value="1"/>
</dbReference>
<dbReference type="InterPro" id="IPR003439">
    <property type="entry name" value="ABC_transporter-like_ATP-bd"/>
</dbReference>
<feature type="domain" description="ABC transporter" evidence="3">
    <location>
        <begin position="289"/>
        <end position="503"/>
    </location>
</feature>
<dbReference type="PANTHER" id="PTHR42855">
    <property type="entry name" value="ABC TRANSPORTER ATP-BINDING SUBUNIT"/>
    <property type="match status" value="1"/>
</dbReference>
<dbReference type="Proteomes" id="UP000246114">
    <property type="component" value="Unassembled WGS sequence"/>
</dbReference>
<dbReference type="EMBL" id="QAMZ01000055">
    <property type="protein sequence ID" value="PWL51621.1"/>
    <property type="molecule type" value="Genomic_DNA"/>
</dbReference>
<comment type="caution">
    <text evidence="4">The sequence shown here is derived from an EMBL/GenBank/DDBJ whole genome shotgun (WGS) entry which is preliminary data.</text>
</comment>
<dbReference type="SUPFAM" id="SSF52540">
    <property type="entry name" value="P-loop containing nucleoside triphosphate hydrolases"/>
    <property type="match status" value="2"/>
</dbReference>
<dbReference type="InterPro" id="IPR051309">
    <property type="entry name" value="ABCF_ATPase"/>
</dbReference>
<evidence type="ECO:0000256" key="1">
    <source>
        <dbReference type="ARBA" id="ARBA00022741"/>
    </source>
</evidence>
<name>A0A316M0C5_9CLOT</name>
<dbReference type="PANTHER" id="PTHR42855:SF2">
    <property type="entry name" value="DRUG RESISTANCE ABC TRANSPORTER,ATP-BINDING PROTEIN"/>
    <property type="match status" value="1"/>
</dbReference>
<evidence type="ECO:0000313" key="5">
    <source>
        <dbReference type="Proteomes" id="UP000246114"/>
    </source>
</evidence>
<evidence type="ECO:0000313" key="4">
    <source>
        <dbReference type="EMBL" id="PWL51621.1"/>
    </source>
</evidence>
<dbReference type="InterPro" id="IPR027417">
    <property type="entry name" value="P-loop_NTPase"/>
</dbReference>
<dbReference type="GO" id="GO:0016887">
    <property type="term" value="F:ATP hydrolysis activity"/>
    <property type="evidence" value="ECO:0007669"/>
    <property type="project" value="InterPro"/>
</dbReference>
<dbReference type="InterPro" id="IPR003593">
    <property type="entry name" value="AAA+_ATPase"/>
</dbReference>
<dbReference type="Pfam" id="PF00005">
    <property type="entry name" value="ABC_tran"/>
    <property type="match status" value="2"/>
</dbReference>
<dbReference type="Gene3D" id="3.40.50.300">
    <property type="entry name" value="P-loop containing nucleotide triphosphate hydrolases"/>
    <property type="match status" value="3"/>
</dbReference>
<dbReference type="GO" id="GO:0005524">
    <property type="term" value="F:ATP binding"/>
    <property type="evidence" value="ECO:0007669"/>
    <property type="project" value="UniProtKB-KW"/>
</dbReference>